<dbReference type="Pfam" id="PF12852">
    <property type="entry name" value="Cupin_6"/>
    <property type="match status" value="1"/>
</dbReference>
<dbReference type="PRINTS" id="PR00032">
    <property type="entry name" value="HTHARAC"/>
</dbReference>
<dbReference type="InterPro" id="IPR050204">
    <property type="entry name" value="AraC_XylS_family_regulators"/>
</dbReference>
<keyword evidence="2" id="KW-0238">DNA-binding</keyword>
<dbReference type="SMART" id="SM00342">
    <property type="entry name" value="HTH_ARAC"/>
    <property type="match status" value="1"/>
</dbReference>
<dbReference type="PANTHER" id="PTHR46796">
    <property type="entry name" value="HTH-TYPE TRANSCRIPTIONAL ACTIVATOR RHAS-RELATED"/>
    <property type="match status" value="1"/>
</dbReference>
<name>A0ABQ4BQA9_9ACTN</name>
<comment type="caution">
    <text evidence="5">The sequence shown here is derived from an EMBL/GenBank/DDBJ whole genome shotgun (WGS) entry which is preliminary data.</text>
</comment>
<accession>A0ABQ4BQA9</accession>
<gene>
    <name evidence="5" type="ORF">Apa02nite_089670</name>
</gene>
<dbReference type="PROSITE" id="PS00041">
    <property type="entry name" value="HTH_ARAC_FAMILY_1"/>
    <property type="match status" value="1"/>
</dbReference>
<evidence type="ECO:0000256" key="3">
    <source>
        <dbReference type="ARBA" id="ARBA00023163"/>
    </source>
</evidence>
<sequence length="337" mass="36640">MCVVVIKTRINPFDCTIHNVESVISYVSSKAGPPLGSSDPIAGAIGLLRPRTEVYPDFSAAGPWALRFDAYEYVRIGGVDRGECWLVFEDGSEPVRLREGDLFLLVNPPAYRLASSLTAEPLPARALGDSAAADADFGLCGGQFWFDEANATLLIDVLPRLVHVKAGDRRNEQLAQVAQLLSTEVKNRTVGSSLVLDHLVQILFVHVLRAHVDQTDHPVGWLGALCDDGVGAALRALHADVSHRWSLPELAGIARMSRSAFAAAFKKQLGAAPGEYLIQWRMNLARDALRRNTRSISDLAVATGYESESAFSTAFRRVVGSSPKQYRDATGDRTART</sequence>
<dbReference type="InterPro" id="IPR018062">
    <property type="entry name" value="HTH_AraC-typ_CS"/>
</dbReference>
<proteinExistence type="predicted"/>
<reference evidence="5 6" key="1">
    <citation type="submission" date="2021-01" db="EMBL/GenBank/DDBJ databases">
        <title>Whole genome shotgun sequence of Actinoplanes palleronii NBRC 14916.</title>
        <authorList>
            <person name="Komaki H."/>
            <person name="Tamura T."/>
        </authorList>
    </citation>
    <scope>NUCLEOTIDE SEQUENCE [LARGE SCALE GENOMIC DNA]</scope>
    <source>
        <strain evidence="5 6">NBRC 14916</strain>
    </source>
</reference>
<evidence type="ECO:0000256" key="1">
    <source>
        <dbReference type="ARBA" id="ARBA00023015"/>
    </source>
</evidence>
<dbReference type="InterPro" id="IPR009057">
    <property type="entry name" value="Homeodomain-like_sf"/>
</dbReference>
<dbReference type="SUPFAM" id="SSF46689">
    <property type="entry name" value="Homeodomain-like"/>
    <property type="match status" value="2"/>
</dbReference>
<organism evidence="5 6">
    <name type="scientific">Actinoplanes palleronii</name>
    <dbReference type="NCBI Taxonomy" id="113570"/>
    <lineage>
        <taxon>Bacteria</taxon>
        <taxon>Bacillati</taxon>
        <taxon>Actinomycetota</taxon>
        <taxon>Actinomycetes</taxon>
        <taxon>Micromonosporales</taxon>
        <taxon>Micromonosporaceae</taxon>
        <taxon>Actinoplanes</taxon>
    </lineage>
</organism>
<keyword evidence="3" id="KW-0804">Transcription</keyword>
<dbReference type="EMBL" id="BOMS01000159">
    <property type="protein sequence ID" value="GIE72859.1"/>
    <property type="molecule type" value="Genomic_DNA"/>
</dbReference>
<keyword evidence="6" id="KW-1185">Reference proteome</keyword>
<dbReference type="Proteomes" id="UP000624709">
    <property type="component" value="Unassembled WGS sequence"/>
</dbReference>
<dbReference type="InterPro" id="IPR020449">
    <property type="entry name" value="Tscrpt_reg_AraC-type_HTH"/>
</dbReference>
<dbReference type="InterPro" id="IPR018060">
    <property type="entry name" value="HTH_AraC"/>
</dbReference>
<feature type="domain" description="HTH araC/xylS-type" evidence="4">
    <location>
        <begin position="231"/>
        <end position="329"/>
    </location>
</feature>
<dbReference type="InterPro" id="IPR032783">
    <property type="entry name" value="AraC_lig"/>
</dbReference>
<dbReference type="PANTHER" id="PTHR46796:SF7">
    <property type="entry name" value="ARAC FAMILY TRANSCRIPTIONAL REGULATOR"/>
    <property type="match status" value="1"/>
</dbReference>
<evidence type="ECO:0000313" key="6">
    <source>
        <dbReference type="Proteomes" id="UP000624709"/>
    </source>
</evidence>
<dbReference type="Gene3D" id="1.10.10.60">
    <property type="entry name" value="Homeodomain-like"/>
    <property type="match status" value="2"/>
</dbReference>
<protein>
    <submittedName>
        <fullName evidence="5">AraC family transcriptional regulator</fullName>
    </submittedName>
</protein>
<keyword evidence="1" id="KW-0805">Transcription regulation</keyword>
<evidence type="ECO:0000313" key="5">
    <source>
        <dbReference type="EMBL" id="GIE72859.1"/>
    </source>
</evidence>
<dbReference type="Pfam" id="PF12833">
    <property type="entry name" value="HTH_18"/>
    <property type="match status" value="1"/>
</dbReference>
<dbReference type="PROSITE" id="PS01124">
    <property type="entry name" value="HTH_ARAC_FAMILY_2"/>
    <property type="match status" value="1"/>
</dbReference>
<evidence type="ECO:0000259" key="4">
    <source>
        <dbReference type="PROSITE" id="PS01124"/>
    </source>
</evidence>
<evidence type="ECO:0000256" key="2">
    <source>
        <dbReference type="ARBA" id="ARBA00023125"/>
    </source>
</evidence>